<protein>
    <recommendedName>
        <fullName evidence="4">BRCT domain-containing protein</fullName>
    </recommendedName>
</protein>
<dbReference type="AlphaFoldDB" id="H2YJB2"/>
<reference evidence="2" key="2">
    <citation type="submission" date="2025-08" db="UniProtKB">
        <authorList>
            <consortium name="Ensembl"/>
        </authorList>
    </citation>
    <scope>IDENTIFICATION</scope>
</reference>
<dbReference type="Gene3D" id="3.40.50.10190">
    <property type="entry name" value="BRCT domain"/>
    <property type="match status" value="1"/>
</dbReference>
<feature type="region of interest" description="Disordered" evidence="1">
    <location>
        <begin position="67"/>
        <end position="86"/>
    </location>
</feature>
<proteinExistence type="predicted"/>
<dbReference type="STRING" id="51511.ENSCSAVP00000005411"/>
<accession>H2YJB2</accession>
<sequence>MNQSHMIVFKDGHKLYLQKAKKRGIQIVSCLWVEKCRVSQIRPNENEFLFDESNYKPPKRFRELQPLSPEEQKLRSEERKKRMLRKEEKEARIVNFLSPLAKVSNTGSGKRKRKKETLACDTPFIQPEPYRYFHPCLVAET</sequence>
<evidence type="ECO:0000256" key="1">
    <source>
        <dbReference type="SAM" id="MobiDB-lite"/>
    </source>
</evidence>
<dbReference type="Proteomes" id="UP000007875">
    <property type="component" value="Unassembled WGS sequence"/>
</dbReference>
<keyword evidence="3" id="KW-1185">Reference proteome</keyword>
<evidence type="ECO:0008006" key="4">
    <source>
        <dbReference type="Google" id="ProtNLM"/>
    </source>
</evidence>
<dbReference type="SUPFAM" id="SSF52113">
    <property type="entry name" value="BRCT domain"/>
    <property type="match status" value="1"/>
</dbReference>
<reference evidence="3" key="1">
    <citation type="submission" date="2003-08" db="EMBL/GenBank/DDBJ databases">
        <authorList>
            <person name="Birren B."/>
            <person name="Nusbaum C."/>
            <person name="Abebe A."/>
            <person name="Abouelleil A."/>
            <person name="Adekoya E."/>
            <person name="Ait-zahra M."/>
            <person name="Allen N."/>
            <person name="Allen T."/>
            <person name="An P."/>
            <person name="Anderson M."/>
            <person name="Anderson S."/>
            <person name="Arachchi H."/>
            <person name="Armbruster J."/>
            <person name="Bachantsang P."/>
            <person name="Baldwin J."/>
            <person name="Barry A."/>
            <person name="Bayul T."/>
            <person name="Blitshsteyn B."/>
            <person name="Bloom T."/>
            <person name="Blye J."/>
            <person name="Boguslavskiy L."/>
            <person name="Borowsky M."/>
            <person name="Boukhgalter B."/>
            <person name="Brunache A."/>
            <person name="Butler J."/>
            <person name="Calixte N."/>
            <person name="Calvo S."/>
            <person name="Camarata J."/>
            <person name="Campo K."/>
            <person name="Chang J."/>
            <person name="Cheshatsang Y."/>
            <person name="Citroen M."/>
            <person name="Collymore A."/>
            <person name="Considine T."/>
            <person name="Cook A."/>
            <person name="Cooke P."/>
            <person name="Corum B."/>
            <person name="Cuomo C."/>
            <person name="David R."/>
            <person name="Dawoe T."/>
            <person name="Degray S."/>
            <person name="Dodge S."/>
            <person name="Dooley K."/>
            <person name="Dorje P."/>
            <person name="Dorjee K."/>
            <person name="Dorris L."/>
            <person name="Duffey N."/>
            <person name="Dupes A."/>
            <person name="Elkins T."/>
            <person name="Engels R."/>
            <person name="Erickson J."/>
            <person name="Farina A."/>
            <person name="Faro S."/>
            <person name="Ferreira P."/>
            <person name="Fischer H."/>
            <person name="Fitzgerald M."/>
            <person name="Foley K."/>
            <person name="Gage D."/>
            <person name="Galagan J."/>
            <person name="Gearin G."/>
            <person name="Gnerre S."/>
            <person name="Gnirke A."/>
            <person name="Goyette A."/>
            <person name="Graham J."/>
            <person name="Grandbois E."/>
            <person name="Gyaltsen K."/>
            <person name="Hafez N."/>
            <person name="Hagopian D."/>
            <person name="Hagos B."/>
            <person name="Hall J."/>
            <person name="Hatcher B."/>
            <person name="Heller A."/>
            <person name="Higgins H."/>
            <person name="Honan T."/>
            <person name="Horn A."/>
            <person name="Houde N."/>
            <person name="Hughes L."/>
            <person name="Hulme W."/>
            <person name="Husby E."/>
            <person name="Iliev I."/>
            <person name="Jaffe D."/>
            <person name="Jones C."/>
            <person name="Kamal M."/>
            <person name="Kamat A."/>
            <person name="Kamvysselis M."/>
            <person name="Karlsson E."/>
            <person name="Kells C."/>
            <person name="Kieu A."/>
            <person name="Kisner P."/>
            <person name="Kodira C."/>
            <person name="Kulbokas E."/>
            <person name="Labutti K."/>
            <person name="Lama D."/>
            <person name="Landers T."/>
            <person name="Leger J."/>
            <person name="Levine S."/>
            <person name="Lewis D."/>
            <person name="Lewis T."/>
            <person name="Lindblad-toh K."/>
            <person name="Liu X."/>
            <person name="Lokyitsang T."/>
            <person name="Lokyitsang Y."/>
            <person name="Lucien O."/>
            <person name="Lui A."/>
            <person name="Ma L.J."/>
            <person name="Mabbitt R."/>
            <person name="Macdonald J."/>
            <person name="Maclean C."/>
            <person name="Major J."/>
            <person name="Manning J."/>
            <person name="Marabella R."/>
            <person name="Maru K."/>
            <person name="Matthews C."/>
            <person name="Mauceli E."/>
            <person name="Mccarthy M."/>
            <person name="Mcdonough S."/>
            <person name="Mcghee T."/>
            <person name="Meldrim J."/>
            <person name="Meneus L."/>
            <person name="Mesirov J."/>
            <person name="Mihalev A."/>
            <person name="Mihova T."/>
            <person name="Mikkelsen T."/>
            <person name="Mlenga V."/>
            <person name="Moru K."/>
            <person name="Mozes J."/>
            <person name="Mulrain L."/>
            <person name="Munson G."/>
            <person name="Naylor J."/>
            <person name="Newes C."/>
            <person name="Nguyen C."/>
            <person name="Nguyen N."/>
            <person name="Nguyen T."/>
            <person name="Nicol R."/>
            <person name="Nielsen C."/>
            <person name="Nizzari M."/>
            <person name="Norbu C."/>
            <person name="Norbu N."/>
            <person name="O'donnell P."/>
            <person name="Okoawo O."/>
            <person name="O'leary S."/>
            <person name="Omotosho B."/>
            <person name="O'neill K."/>
            <person name="Osman S."/>
            <person name="Parker S."/>
            <person name="Perrin D."/>
            <person name="Phunkhang P."/>
            <person name="Piqani B."/>
            <person name="Purcell S."/>
            <person name="Rachupka T."/>
            <person name="Ramasamy U."/>
            <person name="Rameau R."/>
            <person name="Ray V."/>
            <person name="Raymond C."/>
            <person name="Retta R."/>
            <person name="Richardson S."/>
            <person name="Rise C."/>
            <person name="Rodriguez J."/>
            <person name="Rogers J."/>
            <person name="Rogov P."/>
            <person name="Rutman M."/>
            <person name="Schupbach R."/>
            <person name="Seaman C."/>
            <person name="Settipalli S."/>
            <person name="Sharpe T."/>
            <person name="Sheridan J."/>
            <person name="Sherpa N."/>
            <person name="Shi J."/>
            <person name="Smirnov S."/>
            <person name="Smith C."/>
            <person name="Sougnez C."/>
            <person name="Spencer B."/>
            <person name="Stalker J."/>
            <person name="Stange-thomann N."/>
            <person name="Stavropoulos S."/>
            <person name="Stetson K."/>
            <person name="Stone C."/>
            <person name="Stone S."/>
            <person name="Stubbs M."/>
            <person name="Talamas J."/>
            <person name="Tchuinga P."/>
            <person name="Tenzing P."/>
            <person name="Tesfaye S."/>
            <person name="Theodore J."/>
            <person name="Thoulutsang Y."/>
            <person name="Topham K."/>
            <person name="Towey S."/>
            <person name="Tsamla T."/>
            <person name="Tsomo N."/>
            <person name="Vallee D."/>
            <person name="Vassiliev H."/>
            <person name="Venkataraman V."/>
            <person name="Vinson J."/>
            <person name="Vo A."/>
            <person name="Wade C."/>
            <person name="Wang S."/>
            <person name="Wangchuk T."/>
            <person name="Wangdi T."/>
            <person name="Whittaker C."/>
            <person name="Wilkinson J."/>
            <person name="Wu Y."/>
            <person name="Wyman D."/>
            <person name="Yadav S."/>
            <person name="Yang S."/>
            <person name="Yang X."/>
            <person name="Yeager S."/>
            <person name="Yee E."/>
            <person name="Young G."/>
            <person name="Zainoun J."/>
            <person name="Zembeck L."/>
            <person name="Zimmer A."/>
            <person name="Zody M."/>
            <person name="Lander E."/>
        </authorList>
    </citation>
    <scope>NUCLEOTIDE SEQUENCE [LARGE SCALE GENOMIC DNA]</scope>
</reference>
<feature type="compositionally biased region" description="Basic and acidic residues" evidence="1">
    <location>
        <begin position="70"/>
        <end position="86"/>
    </location>
</feature>
<dbReference type="InterPro" id="IPR036420">
    <property type="entry name" value="BRCT_dom_sf"/>
</dbReference>
<evidence type="ECO:0000313" key="3">
    <source>
        <dbReference type="Proteomes" id="UP000007875"/>
    </source>
</evidence>
<organism evidence="2 3">
    <name type="scientific">Ciona savignyi</name>
    <name type="common">Pacific transparent sea squirt</name>
    <dbReference type="NCBI Taxonomy" id="51511"/>
    <lineage>
        <taxon>Eukaryota</taxon>
        <taxon>Metazoa</taxon>
        <taxon>Chordata</taxon>
        <taxon>Tunicata</taxon>
        <taxon>Ascidiacea</taxon>
        <taxon>Phlebobranchia</taxon>
        <taxon>Cionidae</taxon>
        <taxon>Ciona</taxon>
    </lineage>
</organism>
<dbReference type="Ensembl" id="ENSCSAVT00000005483.1">
    <property type="protein sequence ID" value="ENSCSAVP00000005411.1"/>
    <property type="gene ID" value="ENSCSAVG00000003236.1"/>
</dbReference>
<dbReference type="HOGENOM" id="CLU_1829667_0_0_1"/>
<reference evidence="2" key="3">
    <citation type="submission" date="2025-09" db="UniProtKB">
        <authorList>
            <consortium name="Ensembl"/>
        </authorList>
    </citation>
    <scope>IDENTIFICATION</scope>
</reference>
<evidence type="ECO:0000313" key="2">
    <source>
        <dbReference type="Ensembl" id="ENSCSAVP00000005411.1"/>
    </source>
</evidence>
<dbReference type="InParanoid" id="H2YJB2"/>
<name>H2YJB2_CIOSA</name>